<dbReference type="AlphaFoldDB" id="A0A0H3ABH2"/>
<comment type="similarity">
    <text evidence="1">Belongs to the UPF0751 family.</text>
</comment>
<sequence>MCATLIGGMDRLKRDYINTARNSGVDLKVFTGKENRIADKVGNSKLVIVFTNKVSHAARREVMSYAKANDIPVQMLHSCGVSTLRQALDGFNA</sequence>
<dbReference type="InterPro" id="IPR016772">
    <property type="entry name" value="UCP020408"/>
</dbReference>
<gene>
    <name evidence="2" type="ordered locus">Dvul_2677</name>
</gene>
<dbReference type="EMBL" id="CP000527">
    <property type="protein sequence ID" value="ABM29689.1"/>
    <property type="molecule type" value="Genomic_DNA"/>
</dbReference>
<proteinExistence type="inferred from homology"/>
<evidence type="ECO:0000256" key="1">
    <source>
        <dbReference type="ARBA" id="ARBA00007189"/>
    </source>
</evidence>
<dbReference type="Proteomes" id="UP000009173">
    <property type="component" value="Chromosome"/>
</dbReference>
<dbReference type="Pfam" id="PF10087">
    <property type="entry name" value="DUF2325"/>
    <property type="match status" value="1"/>
</dbReference>
<reference evidence="3" key="1">
    <citation type="journal article" date="2009" name="Environ. Microbiol.">
        <title>Contribution of mobile genetic elements to Desulfovibrio vulgaris genome plasticity.</title>
        <authorList>
            <person name="Walker C.B."/>
            <person name="Stolyar S."/>
            <person name="Chivian D."/>
            <person name="Pinel N."/>
            <person name="Gabster J.A."/>
            <person name="Dehal P.S."/>
            <person name="He Z."/>
            <person name="Yang Z.K."/>
            <person name="Yen H.C."/>
            <person name="Zhou J."/>
            <person name="Wall J.D."/>
            <person name="Hazen T.C."/>
            <person name="Arkin A.P."/>
            <person name="Stahl D.A."/>
        </authorList>
    </citation>
    <scope>NUCLEOTIDE SEQUENCE [LARGE SCALE GENOMIC DNA]</scope>
    <source>
        <strain evidence="3">DP4</strain>
    </source>
</reference>
<organism evidence="2 3">
    <name type="scientific">Nitratidesulfovibrio vulgaris (strain DP4)</name>
    <name type="common">Desulfovibrio vulgaris</name>
    <dbReference type="NCBI Taxonomy" id="391774"/>
    <lineage>
        <taxon>Bacteria</taxon>
        <taxon>Pseudomonadati</taxon>
        <taxon>Thermodesulfobacteriota</taxon>
        <taxon>Desulfovibrionia</taxon>
        <taxon>Desulfovibrionales</taxon>
        <taxon>Desulfovibrionaceae</taxon>
        <taxon>Nitratidesulfovibrio</taxon>
    </lineage>
</organism>
<name>A0A0H3ABH2_NITV4</name>
<protein>
    <recommendedName>
        <fullName evidence="4">DUF2325 domain-containing protein</fullName>
    </recommendedName>
</protein>
<dbReference type="RefSeq" id="WP_010937611.1">
    <property type="nucleotide sequence ID" value="NC_008751.1"/>
</dbReference>
<evidence type="ECO:0000313" key="3">
    <source>
        <dbReference type="Proteomes" id="UP000009173"/>
    </source>
</evidence>
<dbReference type="HOGENOM" id="CLU_157120_1_0_7"/>
<dbReference type="KEGG" id="dvl:Dvul_2677"/>
<evidence type="ECO:0008006" key="4">
    <source>
        <dbReference type="Google" id="ProtNLM"/>
    </source>
</evidence>
<evidence type="ECO:0000313" key="2">
    <source>
        <dbReference type="EMBL" id="ABM29689.1"/>
    </source>
</evidence>
<accession>A0A0H3ABH2</accession>